<keyword evidence="5" id="KW-0539">Nucleus</keyword>
<comment type="subcellular location">
    <subcellularLocation>
        <location evidence="1">Nucleus</location>
    </subcellularLocation>
</comment>
<keyword evidence="3" id="KW-0677">Repeat</keyword>
<dbReference type="Gene3D" id="1.25.40.10">
    <property type="entry name" value="Tetratricopeptide repeat domain"/>
    <property type="match status" value="2"/>
</dbReference>
<dbReference type="InterPro" id="IPR003107">
    <property type="entry name" value="HAT"/>
</dbReference>
<dbReference type="GO" id="GO:0000243">
    <property type="term" value="C:commitment complex"/>
    <property type="evidence" value="ECO:0007669"/>
    <property type="project" value="TreeGrafter"/>
</dbReference>
<evidence type="ECO:0000313" key="9">
    <source>
        <dbReference type="Proteomes" id="UP000292447"/>
    </source>
</evidence>
<evidence type="ECO:0000256" key="5">
    <source>
        <dbReference type="ARBA" id="ARBA00023242"/>
    </source>
</evidence>
<evidence type="ECO:0000256" key="3">
    <source>
        <dbReference type="ARBA" id="ARBA00022737"/>
    </source>
</evidence>
<dbReference type="Proteomes" id="UP000292447">
    <property type="component" value="Chromosome III"/>
</dbReference>
<organism evidence="8 9">
    <name type="scientific">Metschnikowia aff. pulcherrima</name>
    <dbReference type="NCBI Taxonomy" id="2163413"/>
    <lineage>
        <taxon>Eukaryota</taxon>
        <taxon>Fungi</taxon>
        <taxon>Dikarya</taxon>
        <taxon>Ascomycota</taxon>
        <taxon>Saccharomycotina</taxon>
        <taxon>Pichiomycetes</taxon>
        <taxon>Metschnikowiaceae</taxon>
        <taxon>Metschnikowia</taxon>
    </lineage>
</organism>
<dbReference type="SUPFAM" id="SSF48452">
    <property type="entry name" value="TPR-like"/>
    <property type="match status" value="1"/>
</dbReference>
<keyword evidence="2" id="KW-0507">mRNA processing</keyword>
<evidence type="ECO:0000256" key="4">
    <source>
        <dbReference type="ARBA" id="ARBA00023187"/>
    </source>
</evidence>
<feature type="region of interest" description="Disordered" evidence="7">
    <location>
        <begin position="150"/>
        <end position="174"/>
    </location>
</feature>
<dbReference type="Pfam" id="PF23240">
    <property type="entry name" value="HAT_PRP39_N"/>
    <property type="match status" value="2"/>
</dbReference>
<comment type="similarity">
    <text evidence="6">Belongs to the PRP39 family.</text>
</comment>
<feature type="region of interest" description="Disordered" evidence="7">
    <location>
        <begin position="523"/>
        <end position="547"/>
    </location>
</feature>
<dbReference type="GO" id="GO:0030627">
    <property type="term" value="F:pre-mRNA 5'-splice site binding"/>
    <property type="evidence" value="ECO:0007669"/>
    <property type="project" value="TreeGrafter"/>
</dbReference>
<sequence length="770" mass="87533">MQDYMPQDLLAVPEELLAEPNLLLKLPLRPKSRPEKWDLAKSAALNDKDNWRKWDTLFKAIDDAWATSPSKEAANSAHQALKAAFTMFLKRFPYLAQHWRQFSLAQYKMGGVDDSVAVLKDATVAYPQSVLLWVEYLTALMTVETKNIGPISGGNDAKSEPNGAETQVKQEQGMGAVTKPELAEKVASSAANGGDSSENVPNAKIVLLRAEFARAADAIGLNFNADPFWNKYIEFEASISPKSPSLQLLRVYLRLIRIPLYQYAQYYSQFAEISKSFKISAILSPDELPRYLQVFGKSLPEELSVVEQHQLIDTFSYDIFTNTQAQVTRKWPFEAALTFQEFSLADSDLIKKQTGEWIKYLDAEIDLYVSLTDEKGRNMQYELIVSLFERALVPNCGNNKLWLRYIAFLKNYAPSAEISFAARNDLYRKAIFTFLPVTFSQIRKDYVSMLATEKSFDAANDFLLETVRLFSGITEARLYVKSGYLSDLTQVFELWALHVPAMEVASALELLVTSHFDRVDRYKKDTKSGGKDAQVEPETPRLKSHHTNGVSKYLNDDGICIAAVHLLKLLQKAPENTSQIRKFYNKFHGEPTFSRSVQFWRFFVEFEGYAHRNLVNLRNVIEYIKTSTALPKLAVDAFLDIYYEITCANLAHAKLLLGKENYLDILVTINAEKSDDLFVNKSARARLAKHNYLLLDLKPGPTLPKEDALMKLRLKHLPHPGVLIEQKPDFRTRLMDGEWISLLDDDIEPPLLPTFKHLEKANAPISYPEE</sequence>
<evidence type="ECO:0000256" key="6">
    <source>
        <dbReference type="ARBA" id="ARBA00038019"/>
    </source>
</evidence>
<evidence type="ECO:0000256" key="2">
    <source>
        <dbReference type="ARBA" id="ARBA00022664"/>
    </source>
</evidence>
<dbReference type="Pfam" id="PF23241">
    <property type="entry name" value="HAT_PRP39_C"/>
    <property type="match status" value="1"/>
</dbReference>
<feature type="compositionally biased region" description="Basic and acidic residues" evidence="7">
    <location>
        <begin position="523"/>
        <end position="541"/>
    </location>
</feature>
<accession>A0A4P6XQ93</accession>
<keyword evidence="9" id="KW-1185">Reference proteome</keyword>
<dbReference type="GO" id="GO:0000395">
    <property type="term" value="P:mRNA 5'-splice site recognition"/>
    <property type="evidence" value="ECO:0007669"/>
    <property type="project" value="TreeGrafter"/>
</dbReference>
<dbReference type="InterPro" id="IPR059164">
    <property type="entry name" value="HAT_PRP39_C"/>
</dbReference>
<dbReference type="SMART" id="SM00386">
    <property type="entry name" value="HAT"/>
    <property type="match status" value="4"/>
</dbReference>
<protein>
    <submittedName>
        <fullName evidence="8">Pre-mRNA-processing factor 39</fullName>
    </submittedName>
</protein>
<name>A0A4P6XQ93_9ASCO</name>
<reference evidence="9" key="1">
    <citation type="submission" date="2019-03" db="EMBL/GenBank/DDBJ databases">
        <title>Snf2 controls pulcherriminic acid biosynthesis and connects pigmentation and antifungal activity of the yeast Metschnikowia pulcherrima.</title>
        <authorList>
            <person name="Gore-Lloyd D."/>
            <person name="Sumann I."/>
            <person name="Brachmann A.O."/>
            <person name="Schneeberger K."/>
            <person name="Ortiz-Merino R.A."/>
            <person name="Moreno-Beltran M."/>
            <person name="Schlaefli M."/>
            <person name="Kirner P."/>
            <person name="Santos Kron A."/>
            <person name="Wolfe K.H."/>
            <person name="Piel J."/>
            <person name="Ahrens C.H."/>
            <person name="Henk D."/>
            <person name="Freimoser F.M."/>
        </authorList>
    </citation>
    <scope>NUCLEOTIDE SEQUENCE [LARGE SCALE GENOMIC DNA]</scope>
    <source>
        <strain evidence="9">APC 1.2</strain>
    </source>
</reference>
<dbReference type="AlphaFoldDB" id="A0A4P6XQ93"/>
<dbReference type="EMBL" id="CP034458">
    <property type="protein sequence ID" value="QBM88456.1"/>
    <property type="molecule type" value="Genomic_DNA"/>
</dbReference>
<evidence type="ECO:0000313" key="8">
    <source>
        <dbReference type="EMBL" id="QBM88456.1"/>
    </source>
</evidence>
<dbReference type="GO" id="GO:0071004">
    <property type="term" value="C:U2-type prespliceosome"/>
    <property type="evidence" value="ECO:0007669"/>
    <property type="project" value="TreeGrafter"/>
</dbReference>
<evidence type="ECO:0000256" key="1">
    <source>
        <dbReference type="ARBA" id="ARBA00004123"/>
    </source>
</evidence>
<gene>
    <name evidence="8" type="primary">MPUL0C04240</name>
    <name evidence="8" type="ORF">METSCH_C04240</name>
</gene>
<dbReference type="STRING" id="2163413.A0A4P6XQ93"/>
<dbReference type="InterPro" id="IPR011990">
    <property type="entry name" value="TPR-like_helical_dom_sf"/>
</dbReference>
<dbReference type="PANTHER" id="PTHR17204">
    <property type="entry name" value="PRE-MRNA PROCESSING PROTEIN PRP39-RELATED"/>
    <property type="match status" value="1"/>
</dbReference>
<dbReference type="GO" id="GO:0005685">
    <property type="term" value="C:U1 snRNP"/>
    <property type="evidence" value="ECO:0007669"/>
    <property type="project" value="TreeGrafter"/>
</dbReference>
<dbReference type="PANTHER" id="PTHR17204:SF5">
    <property type="entry name" value="PRE-MRNA-PROCESSING FACTOR 39"/>
    <property type="match status" value="1"/>
</dbReference>
<evidence type="ECO:0000256" key="7">
    <source>
        <dbReference type="SAM" id="MobiDB-lite"/>
    </source>
</evidence>
<proteinExistence type="inferred from homology"/>
<keyword evidence="4" id="KW-0508">mRNA splicing</keyword>